<dbReference type="InterPro" id="IPR027417">
    <property type="entry name" value="P-loop_NTPase"/>
</dbReference>
<protein>
    <recommendedName>
        <fullName evidence="4">Protein kinase domain-containing protein</fullName>
    </recommendedName>
</protein>
<dbReference type="Proteomes" id="UP000007076">
    <property type="component" value="Chromosome"/>
</dbReference>
<evidence type="ECO:0000313" key="3">
    <source>
        <dbReference type="Proteomes" id="UP000007076"/>
    </source>
</evidence>
<dbReference type="HOGENOM" id="CLU_388251_0_0_11"/>
<dbReference type="SUPFAM" id="SSF56112">
    <property type="entry name" value="Protein kinase-like (PK-like)"/>
    <property type="match status" value="1"/>
</dbReference>
<dbReference type="Gene3D" id="1.10.510.10">
    <property type="entry name" value="Transferase(Phosphotransferase) domain 1"/>
    <property type="match status" value="1"/>
</dbReference>
<evidence type="ECO:0000313" key="2">
    <source>
        <dbReference type="EMBL" id="BAJ32786.1"/>
    </source>
</evidence>
<feature type="region of interest" description="Disordered" evidence="1">
    <location>
        <begin position="172"/>
        <end position="195"/>
    </location>
</feature>
<reference evidence="2 3" key="1">
    <citation type="journal article" date="2010" name="DNA Res.">
        <title>Genome sequence of Kitasatospora setae NBRC 14216T: an evolutionary snapshot of the family Streptomycetaceae.</title>
        <authorList>
            <person name="Ichikawa N."/>
            <person name="Oguchi A."/>
            <person name="Ikeda H."/>
            <person name="Ishikawa J."/>
            <person name="Kitani S."/>
            <person name="Watanabe Y."/>
            <person name="Nakamura S."/>
            <person name="Katano Y."/>
            <person name="Kishi E."/>
            <person name="Sasagawa M."/>
            <person name="Ankai A."/>
            <person name="Fukui S."/>
            <person name="Hashimoto Y."/>
            <person name="Kamata S."/>
            <person name="Otoguro M."/>
            <person name="Tanikawa S."/>
            <person name="Nihira T."/>
            <person name="Horinouchi S."/>
            <person name="Ohnishi Y."/>
            <person name="Hayakawa M."/>
            <person name="Kuzuyama T."/>
            <person name="Arisawa A."/>
            <person name="Nomoto F."/>
            <person name="Miura H."/>
            <person name="Takahashi Y."/>
            <person name="Fujita N."/>
        </authorList>
    </citation>
    <scope>NUCLEOTIDE SEQUENCE [LARGE SCALE GENOMIC DNA]</scope>
    <source>
        <strain evidence="3">ATCC 33774 / DSM 43861 / JCM 3304 / KCC A-0304 / NBRC 14216 / KM-6054</strain>
    </source>
</reference>
<evidence type="ECO:0000256" key="1">
    <source>
        <dbReference type="SAM" id="MobiDB-lite"/>
    </source>
</evidence>
<accession>E4NII8</accession>
<dbReference type="SUPFAM" id="SSF52540">
    <property type="entry name" value="P-loop containing nucleoside triphosphate hydrolases"/>
    <property type="match status" value="1"/>
</dbReference>
<dbReference type="eggNOG" id="COG1100">
    <property type="taxonomic scope" value="Bacteria"/>
</dbReference>
<organism evidence="2 3">
    <name type="scientific">Kitasatospora setae (strain ATCC 33774 / DSM 43861 / JCM 3304 / KCC A-0304 / NBRC 14216 / KM-6054)</name>
    <name type="common">Streptomyces setae</name>
    <dbReference type="NCBI Taxonomy" id="452652"/>
    <lineage>
        <taxon>Bacteria</taxon>
        <taxon>Bacillati</taxon>
        <taxon>Actinomycetota</taxon>
        <taxon>Actinomycetes</taxon>
        <taxon>Kitasatosporales</taxon>
        <taxon>Streptomycetaceae</taxon>
        <taxon>Kitasatospora</taxon>
    </lineage>
</organism>
<feature type="compositionally biased region" description="Low complexity" evidence="1">
    <location>
        <begin position="172"/>
        <end position="181"/>
    </location>
</feature>
<evidence type="ECO:0008006" key="4">
    <source>
        <dbReference type="Google" id="ProtNLM"/>
    </source>
</evidence>
<dbReference type="KEGG" id="ksk:KSE_70280"/>
<sequence>MDLPYLTPAGRRLVAPARFGPDPSGTGRGGPPMRNASLGGKRCVQVRAAAADGAGPAEAARDALDAEAAAALRLHRAFEGGPAARLFPTLLGYDLEAAEPFVLYLPPRGTRVDQLHGLPGVQLRVVERDLVDAAALLAELGLVHQGVTPATVRWDGRSVQLWGLHAVTRTGRPRTAGGTAPYASPELRGGTGENDPRDTLWSAAQVMYRLVTGQEGDPDREPADLADHRSLAHSMRSSFAPRAADRPAPAALRDLLAPGHGQAAVRDPDDLAPHRAAFDRAVALKRAADGGTGGGPDGPEADEDGVLCPSCLERIHFDPQALYVPDSFQELQPYRLTAQQSRQLRADELRGAFQRCTGSPTHHVPVPYLLNGRPLTVAMIGQSNTGKSHLLAQMIAEITDDRLKPYGVSWQSVNPEQHANFLNRQVVPLRNGNVIGHTAGLGDDEPVRFVESLLITDSRGRTRPLAFFDLAGEDLLRTDALLRFLLGVDALVFVVDPLLAVPLPQLDELRASLGLRVNRDGDPAFATVLDRVPRTGPHLTVPSAVVVSKADLLRTEPPVDRWLTEPGTTPLSRRRLHEESRDVYALLHRHAGKSWLRPFDTALHCTMHIASATGGRQQDRRYPHGVRAQRVLEPLIALLAAHGVIDLPDARTAPEAGR</sequence>
<dbReference type="STRING" id="452652.KSE_70280"/>
<dbReference type="PATRIC" id="fig|452652.3.peg.7061"/>
<feature type="region of interest" description="Disordered" evidence="1">
    <location>
        <begin position="14"/>
        <end position="38"/>
    </location>
</feature>
<dbReference type="EMBL" id="AP010968">
    <property type="protein sequence ID" value="BAJ32786.1"/>
    <property type="molecule type" value="Genomic_DNA"/>
</dbReference>
<dbReference type="AlphaFoldDB" id="E4NII8"/>
<proteinExistence type="predicted"/>
<gene>
    <name evidence="2" type="ordered locus">KSE_70280</name>
</gene>
<dbReference type="InterPro" id="IPR011009">
    <property type="entry name" value="Kinase-like_dom_sf"/>
</dbReference>
<keyword evidence="3" id="KW-1185">Reference proteome</keyword>
<name>E4NII8_KITSK</name>